<feature type="domain" description="Thioesterase" evidence="2">
    <location>
        <begin position="54"/>
        <end position="128"/>
    </location>
</feature>
<reference evidence="3 4" key="1">
    <citation type="submission" date="2017-09" db="EMBL/GenBank/DDBJ databases">
        <title>High-quality draft genome sequence of Butyrivibrio fibrisolvens INBov1, isolated from cow rumen.</title>
        <authorList>
            <person name="Rodriguez Hernaez J."/>
            <person name="Rivarola M."/>
            <person name="Paniego N."/>
            <person name="Cravero S."/>
            <person name="Ceron Cucchi M."/>
            <person name="Martinez M.C."/>
        </authorList>
    </citation>
    <scope>NUCLEOTIDE SEQUENCE [LARGE SCALE GENOMIC DNA]</scope>
    <source>
        <strain evidence="3 4">INBov1</strain>
    </source>
</reference>
<dbReference type="PANTHER" id="PTHR42856">
    <property type="entry name" value="ACYL-COENZYME A THIOESTERASE PAAI"/>
    <property type="match status" value="1"/>
</dbReference>
<evidence type="ECO:0000313" key="3">
    <source>
        <dbReference type="EMBL" id="PWT27829.1"/>
    </source>
</evidence>
<dbReference type="InterPro" id="IPR006683">
    <property type="entry name" value="Thioestr_dom"/>
</dbReference>
<keyword evidence="4" id="KW-1185">Reference proteome</keyword>
<dbReference type="Pfam" id="PF03061">
    <property type="entry name" value="4HBT"/>
    <property type="match status" value="1"/>
</dbReference>
<gene>
    <name evidence="3" type="ORF">CPT75_12330</name>
</gene>
<dbReference type="SUPFAM" id="SSF54637">
    <property type="entry name" value="Thioesterase/thiol ester dehydrase-isomerase"/>
    <property type="match status" value="1"/>
</dbReference>
<dbReference type="InterPro" id="IPR052723">
    <property type="entry name" value="Acyl-CoA_thioesterase_PaaI"/>
</dbReference>
<evidence type="ECO:0000259" key="2">
    <source>
        <dbReference type="Pfam" id="PF03061"/>
    </source>
</evidence>
<dbReference type="AlphaFoldDB" id="A0A317G301"/>
<sequence length="140" mass="15355">MEITLKTLDEVRDFFANDKYATQVTGIEIVKADPGHSEVRLKIDDRHINAVGGLMGAVFFTMADFAFAVAVNSDIDSEYVTVTLQSSISFMRTVGSGTLTAKADVVRDGKSTCVYEISIYSDDNTELCRVVTTGSRVRKK</sequence>
<organism evidence="3 4">
    <name type="scientific">Butyrivibrio fibrisolvens</name>
    <dbReference type="NCBI Taxonomy" id="831"/>
    <lineage>
        <taxon>Bacteria</taxon>
        <taxon>Bacillati</taxon>
        <taxon>Bacillota</taxon>
        <taxon>Clostridia</taxon>
        <taxon>Lachnospirales</taxon>
        <taxon>Lachnospiraceae</taxon>
        <taxon>Butyrivibrio</taxon>
    </lineage>
</organism>
<name>A0A317G301_BUTFI</name>
<dbReference type="InterPro" id="IPR029069">
    <property type="entry name" value="HotDog_dom_sf"/>
</dbReference>
<dbReference type="Proteomes" id="UP000245488">
    <property type="component" value="Chromosome"/>
</dbReference>
<proteinExistence type="predicted"/>
<dbReference type="PANTHER" id="PTHR42856:SF1">
    <property type="entry name" value="ACYL-COENZYME A THIOESTERASE PAAI"/>
    <property type="match status" value="1"/>
</dbReference>
<dbReference type="GO" id="GO:0016289">
    <property type="term" value="F:acyl-CoA hydrolase activity"/>
    <property type="evidence" value="ECO:0007669"/>
    <property type="project" value="TreeGrafter"/>
</dbReference>
<dbReference type="EMBL" id="NXNG01000001">
    <property type="protein sequence ID" value="PWT27829.1"/>
    <property type="molecule type" value="Genomic_DNA"/>
</dbReference>
<protein>
    <submittedName>
        <fullName evidence="3">Phenylacetic acid degradation protein</fullName>
    </submittedName>
</protein>
<accession>A0A317G301</accession>
<dbReference type="NCBIfam" id="TIGR00369">
    <property type="entry name" value="unchar_dom_1"/>
    <property type="match status" value="1"/>
</dbReference>
<dbReference type="Gene3D" id="3.10.129.10">
    <property type="entry name" value="Hotdog Thioesterase"/>
    <property type="match status" value="1"/>
</dbReference>
<evidence type="ECO:0000313" key="4">
    <source>
        <dbReference type="Proteomes" id="UP000245488"/>
    </source>
</evidence>
<dbReference type="CDD" id="cd03443">
    <property type="entry name" value="PaaI_thioesterase"/>
    <property type="match status" value="1"/>
</dbReference>
<evidence type="ECO:0000256" key="1">
    <source>
        <dbReference type="ARBA" id="ARBA00022801"/>
    </source>
</evidence>
<comment type="caution">
    <text evidence="3">The sequence shown here is derived from an EMBL/GenBank/DDBJ whole genome shotgun (WGS) entry which is preliminary data.</text>
</comment>
<keyword evidence="1" id="KW-0378">Hydrolase</keyword>
<dbReference type="InterPro" id="IPR003736">
    <property type="entry name" value="PAAI_dom"/>
</dbReference>